<dbReference type="RefSeq" id="WP_245984129.1">
    <property type="nucleotide sequence ID" value="NZ_RBLG01000002.1"/>
</dbReference>
<keyword evidence="3" id="KW-1185">Reference proteome</keyword>
<name>A0A495PXK6_9FLAO</name>
<feature type="domain" description="DinB-like" evidence="1">
    <location>
        <begin position="35"/>
        <end position="189"/>
    </location>
</feature>
<dbReference type="Gene3D" id="1.20.120.450">
    <property type="entry name" value="dinb family like domain"/>
    <property type="match status" value="1"/>
</dbReference>
<sequence length="201" mass="22901">MKRIILPIVMLVLVSFTSETFKLTDAEREMAVKELVHSQDEMLLALDGLSEAQLNYKPDDETWSLAEITEHLAITENGIFGMLEQSLKTPADPSKRGEVKMTDEQILGFIEDRSTKVKTSKEMEPSSQFGDFNATLKVFKDSRESHIDYLKNTDDDLRNHYAQMPFGTLDGLQVVLFMSGHTDRHVQQMHELMSASNFPEE</sequence>
<reference evidence="2 3" key="1">
    <citation type="submission" date="2018-10" db="EMBL/GenBank/DDBJ databases">
        <title>Genomic Encyclopedia of Archaeal and Bacterial Type Strains, Phase II (KMG-II): from individual species to whole genera.</title>
        <authorList>
            <person name="Goeker M."/>
        </authorList>
    </citation>
    <scope>NUCLEOTIDE SEQUENCE [LARGE SCALE GENOMIC DNA]</scope>
    <source>
        <strain evidence="2 3">DSM 19839</strain>
    </source>
</reference>
<dbReference type="InterPro" id="IPR024775">
    <property type="entry name" value="DinB-like"/>
</dbReference>
<evidence type="ECO:0000259" key="1">
    <source>
        <dbReference type="Pfam" id="PF12867"/>
    </source>
</evidence>
<gene>
    <name evidence="2" type="ORF">BC962_1781</name>
</gene>
<proteinExistence type="predicted"/>
<accession>A0A495PXK6</accession>
<dbReference type="Proteomes" id="UP000276282">
    <property type="component" value="Unassembled WGS sequence"/>
</dbReference>
<dbReference type="InterPro" id="IPR034660">
    <property type="entry name" value="DinB/YfiT-like"/>
</dbReference>
<evidence type="ECO:0000313" key="2">
    <source>
        <dbReference type="EMBL" id="RKS53529.1"/>
    </source>
</evidence>
<dbReference type="Pfam" id="PF12867">
    <property type="entry name" value="DinB_2"/>
    <property type="match status" value="1"/>
</dbReference>
<organism evidence="2 3">
    <name type="scientific">Gillisia mitskevichiae</name>
    <dbReference type="NCBI Taxonomy" id="270921"/>
    <lineage>
        <taxon>Bacteria</taxon>
        <taxon>Pseudomonadati</taxon>
        <taxon>Bacteroidota</taxon>
        <taxon>Flavobacteriia</taxon>
        <taxon>Flavobacteriales</taxon>
        <taxon>Flavobacteriaceae</taxon>
        <taxon>Gillisia</taxon>
    </lineage>
</organism>
<evidence type="ECO:0000313" key="3">
    <source>
        <dbReference type="Proteomes" id="UP000276282"/>
    </source>
</evidence>
<comment type="caution">
    <text evidence="2">The sequence shown here is derived from an EMBL/GenBank/DDBJ whole genome shotgun (WGS) entry which is preliminary data.</text>
</comment>
<dbReference type="SUPFAM" id="SSF109854">
    <property type="entry name" value="DinB/YfiT-like putative metalloenzymes"/>
    <property type="match status" value="1"/>
</dbReference>
<dbReference type="EMBL" id="RBLG01000002">
    <property type="protein sequence ID" value="RKS53529.1"/>
    <property type="molecule type" value="Genomic_DNA"/>
</dbReference>
<dbReference type="AlphaFoldDB" id="A0A495PXK6"/>
<protein>
    <submittedName>
        <fullName evidence="2">DinB family protein</fullName>
    </submittedName>
</protein>